<comment type="caution">
    <text evidence="8">The sequence shown here is derived from an EMBL/GenBank/DDBJ whole genome shotgun (WGS) entry which is preliminary data.</text>
</comment>
<reference evidence="8 9" key="1">
    <citation type="submission" date="2016-10" db="EMBL/GenBank/DDBJ databases">
        <authorList>
            <person name="Varghese N."/>
            <person name="Submissions S."/>
        </authorList>
    </citation>
    <scope>NUCLEOTIDE SEQUENCE [LARGE SCALE GENOMIC DNA]</scope>
    <source>
        <strain evidence="8 9">DSM 17997</strain>
    </source>
</reference>
<evidence type="ECO:0000313" key="8">
    <source>
        <dbReference type="EMBL" id="SDZ55051.1"/>
    </source>
</evidence>
<organism evidence="8 9">
    <name type="scientific">Rhodonellum ikkaensis</name>
    <dbReference type="NCBI Taxonomy" id="336829"/>
    <lineage>
        <taxon>Bacteria</taxon>
        <taxon>Pseudomonadati</taxon>
        <taxon>Bacteroidota</taxon>
        <taxon>Cytophagia</taxon>
        <taxon>Cytophagales</taxon>
        <taxon>Cytophagaceae</taxon>
        <taxon>Rhodonellum</taxon>
    </lineage>
</organism>
<dbReference type="Proteomes" id="UP000199663">
    <property type="component" value="Unassembled WGS sequence"/>
</dbReference>
<keyword evidence="9" id="KW-1185">Reference proteome</keyword>
<evidence type="ECO:0000256" key="2">
    <source>
        <dbReference type="ARBA" id="ARBA00006275"/>
    </source>
</evidence>
<evidence type="ECO:0000259" key="7">
    <source>
        <dbReference type="Pfam" id="PF14322"/>
    </source>
</evidence>
<dbReference type="EMBL" id="FNQC01000023">
    <property type="protein sequence ID" value="SDZ55051.1"/>
    <property type="molecule type" value="Genomic_DNA"/>
</dbReference>
<feature type="domain" description="RagB/SusD" evidence="6">
    <location>
        <begin position="328"/>
        <end position="444"/>
    </location>
</feature>
<proteinExistence type="inferred from homology"/>
<dbReference type="RefSeq" id="WP_081625048.1">
    <property type="nucleotide sequence ID" value="NZ_FNQC01000023.1"/>
</dbReference>
<keyword evidence="4" id="KW-0472">Membrane</keyword>
<dbReference type="Pfam" id="PF14322">
    <property type="entry name" value="SusD-like_3"/>
    <property type="match status" value="1"/>
</dbReference>
<evidence type="ECO:0000256" key="1">
    <source>
        <dbReference type="ARBA" id="ARBA00004442"/>
    </source>
</evidence>
<gene>
    <name evidence="8" type="ORF">SAMN05444412_12310</name>
</gene>
<dbReference type="Gene3D" id="1.25.40.390">
    <property type="match status" value="1"/>
</dbReference>
<dbReference type="SUPFAM" id="SSF48452">
    <property type="entry name" value="TPR-like"/>
    <property type="match status" value="1"/>
</dbReference>
<keyword evidence="3" id="KW-0732">Signal</keyword>
<feature type="domain" description="SusD-like N-terminal" evidence="7">
    <location>
        <begin position="19"/>
        <end position="222"/>
    </location>
</feature>
<sequence length="446" mass="50596">MKNSQYILLIMIMLSGCSDYLDQKPNQSLVIPKSLADFRALLDNDIQTFNTVPGGLVFASDELKITEQGLNSLSNITREYYLWDRDAFLATEFVGDWNRPYGQVFVSNIVLEGLEKFGEAERSGEWHEVRGQALFSRAFAIYNLLQLFAAPYDSSKSDSDLGLPYPNSSDITLRFDRETVAVSYGKIIRDLIECEKHLPETIEYASRPSKAAANMMLAKIYLNMSDFENVKLYANKAIGLKSDLMDYNMLDPKLIRPFPEFNVEIIYNASQLSIGQTSTQIFFDDLFLDLYGENDLRPKLFFLTNGFGLVNFKGSYSAGNFGGLAVDELYFILAEAELRTGQVEQAASTLNVLLKTRFHGEEYSPVIFEDQLDALKTLHREKLKQLVFRGTRWSDLRRLKSEGDLSGDLVKNVGGKEFTLNSNDPRWTYPIPFGEISNHPIPQNPK</sequence>
<comment type="subcellular location">
    <subcellularLocation>
        <location evidence="1">Cell outer membrane</location>
    </subcellularLocation>
</comment>
<dbReference type="Pfam" id="PF07980">
    <property type="entry name" value="SusD_RagB"/>
    <property type="match status" value="1"/>
</dbReference>
<keyword evidence="5" id="KW-0998">Cell outer membrane</keyword>
<accession>A0A1H3TZ44</accession>
<dbReference type="InterPro" id="IPR033985">
    <property type="entry name" value="SusD-like_N"/>
</dbReference>
<evidence type="ECO:0000256" key="4">
    <source>
        <dbReference type="ARBA" id="ARBA00023136"/>
    </source>
</evidence>
<comment type="similarity">
    <text evidence="2">Belongs to the SusD family.</text>
</comment>
<dbReference type="InterPro" id="IPR012944">
    <property type="entry name" value="SusD_RagB_dom"/>
</dbReference>
<name>A0A1H3TZ44_9BACT</name>
<evidence type="ECO:0000259" key="6">
    <source>
        <dbReference type="Pfam" id="PF07980"/>
    </source>
</evidence>
<dbReference type="InterPro" id="IPR011990">
    <property type="entry name" value="TPR-like_helical_dom_sf"/>
</dbReference>
<dbReference type="PROSITE" id="PS51257">
    <property type="entry name" value="PROKAR_LIPOPROTEIN"/>
    <property type="match status" value="1"/>
</dbReference>
<evidence type="ECO:0000313" key="9">
    <source>
        <dbReference type="Proteomes" id="UP000199663"/>
    </source>
</evidence>
<evidence type="ECO:0000256" key="5">
    <source>
        <dbReference type="ARBA" id="ARBA00023237"/>
    </source>
</evidence>
<evidence type="ECO:0000256" key="3">
    <source>
        <dbReference type="ARBA" id="ARBA00022729"/>
    </source>
</evidence>
<protein>
    <submittedName>
        <fullName evidence="8">SusD family protein</fullName>
    </submittedName>
</protein>